<dbReference type="AlphaFoldDB" id="A0A914YR02"/>
<accession>A0A914YR02</accession>
<name>A0A914YR02_9BILA</name>
<proteinExistence type="predicted"/>
<evidence type="ECO:0000313" key="3">
    <source>
        <dbReference type="WBParaSite" id="PSU_v2.g3203.t1"/>
    </source>
</evidence>
<keyword evidence="1" id="KW-0812">Transmembrane</keyword>
<dbReference type="WBParaSite" id="PSU_v2.g3203.t1">
    <property type="protein sequence ID" value="PSU_v2.g3203.t1"/>
    <property type="gene ID" value="PSU_v2.g3203"/>
</dbReference>
<feature type="transmembrane region" description="Helical" evidence="1">
    <location>
        <begin position="171"/>
        <end position="194"/>
    </location>
</feature>
<dbReference type="Proteomes" id="UP000887577">
    <property type="component" value="Unplaced"/>
</dbReference>
<feature type="transmembrane region" description="Helical" evidence="1">
    <location>
        <begin position="214"/>
        <end position="231"/>
    </location>
</feature>
<feature type="transmembrane region" description="Helical" evidence="1">
    <location>
        <begin position="31"/>
        <end position="51"/>
    </location>
</feature>
<keyword evidence="1" id="KW-1133">Transmembrane helix</keyword>
<evidence type="ECO:0000313" key="2">
    <source>
        <dbReference type="Proteomes" id="UP000887577"/>
    </source>
</evidence>
<keyword evidence="2" id="KW-1185">Reference proteome</keyword>
<organism evidence="2 3">
    <name type="scientific">Panagrolaimus superbus</name>
    <dbReference type="NCBI Taxonomy" id="310955"/>
    <lineage>
        <taxon>Eukaryota</taxon>
        <taxon>Metazoa</taxon>
        <taxon>Ecdysozoa</taxon>
        <taxon>Nematoda</taxon>
        <taxon>Chromadorea</taxon>
        <taxon>Rhabditida</taxon>
        <taxon>Tylenchina</taxon>
        <taxon>Panagrolaimomorpha</taxon>
        <taxon>Panagrolaimoidea</taxon>
        <taxon>Panagrolaimidae</taxon>
        <taxon>Panagrolaimus</taxon>
    </lineage>
</organism>
<evidence type="ECO:0000256" key="1">
    <source>
        <dbReference type="SAM" id="Phobius"/>
    </source>
</evidence>
<reference evidence="3" key="1">
    <citation type="submission" date="2022-11" db="UniProtKB">
        <authorList>
            <consortium name="WormBaseParasite"/>
        </authorList>
    </citation>
    <scope>IDENTIFICATION</scope>
</reference>
<sequence>MFRTATYKPAICECDVFREEGDHQNRNAFTLFIYGIALIFIISLFTTIICFREYAEIRQFLYEPCNKTDMLSVQEVKDMIKHSKFLKGMTDNMALMKDMMKDVNKAWEGIIGKAAVIEQEKKMHEKFHKPLNDNYEKGQEIIKQQILERNKCAQGNFQNYVAKAFLRTSSALALIAILLSFFWFIFLFIISTQFIRAKFTKDEFLKVQNRSHKLFVRSLIAMIIFALIMYCQDFYISIYVNTFENALNDS</sequence>
<keyword evidence="1" id="KW-0472">Membrane</keyword>
<protein>
    <submittedName>
        <fullName evidence="3">Uncharacterized protein</fullName>
    </submittedName>
</protein>